<keyword evidence="3" id="KW-1185">Reference proteome</keyword>
<dbReference type="AlphaFoldDB" id="A0A8J7FNJ3"/>
<evidence type="ECO:0000313" key="2">
    <source>
        <dbReference type="EMBL" id="MBE9610036.1"/>
    </source>
</evidence>
<organism evidence="2 3">
    <name type="scientific">Chitinilyticum piscinae</name>
    <dbReference type="NCBI Taxonomy" id="2866724"/>
    <lineage>
        <taxon>Bacteria</taxon>
        <taxon>Pseudomonadati</taxon>
        <taxon>Pseudomonadota</taxon>
        <taxon>Betaproteobacteria</taxon>
        <taxon>Neisseriales</taxon>
        <taxon>Chitinibacteraceae</taxon>
        <taxon>Chitinilyticum</taxon>
    </lineage>
</organism>
<comment type="caution">
    <text evidence="2">The sequence shown here is derived from an EMBL/GenBank/DDBJ whole genome shotgun (WGS) entry which is preliminary data.</text>
</comment>
<sequence length="164" mass="18020">MRYLAWFGLALLLPLLLFAVFVAIRAQQWAALLAMLGLGAIVFGLGCLLRREATPRHVATEDAAADFLKTAFLGMPEGLIVLAGAAVCLVFAALGWYRPELLGVAPARASAFVTLFAFAPLFSAALYLRSLLWNRSRRAFDVLLTLAITLMPFAFWFIREGVVW</sequence>
<dbReference type="EMBL" id="JADFUA010000006">
    <property type="protein sequence ID" value="MBE9610036.1"/>
    <property type="molecule type" value="Genomic_DNA"/>
</dbReference>
<keyword evidence="1" id="KW-0472">Membrane</keyword>
<gene>
    <name evidence="2" type="ORF">INR99_11850</name>
</gene>
<keyword evidence="1" id="KW-1133">Transmembrane helix</keyword>
<keyword evidence="1" id="KW-0812">Transmembrane</keyword>
<proteinExistence type="predicted"/>
<feature type="transmembrane region" description="Helical" evidence="1">
    <location>
        <begin position="109"/>
        <end position="128"/>
    </location>
</feature>
<feature type="transmembrane region" description="Helical" evidence="1">
    <location>
        <begin position="140"/>
        <end position="158"/>
    </location>
</feature>
<dbReference type="Proteomes" id="UP000604481">
    <property type="component" value="Unassembled WGS sequence"/>
</dbReference>
<name>A0A8J7FNJ3_9NEIS</name>
<protein>
    <submittedName>
        <fullName evidence="2">Uncharacterized protein</fullName>
    </submittedName>
</protein>
<accession>A0A8J7FNJ3</accession>
<feature type="transmembrane region" description="Helical" evidence="1">
    <location>
        <begin position="79"/>
        <end position="97"/>
    </location>
</feature>
<feature type="transmembrane region" description="Helical" evidence="1">
    <location>
        <begin position="29"/>
        <end position="49"/>
    </location>
</feature>
<reference evidence="2 3" key="1">
    <citation type="submission" date="2020-10" db="EMBL/GenBank/DDBJ databases">
        <title>The genome sequence of Chitinilyticum litopenaei 4Y14.</title>
        <authorList>
            <person name="Liu Y."/>
        </authorList>
    </citation>
    <scope>NUCLEOTIDE SEQUENCE [LARGE SCALE GENOMIC DNA]</scope>
    <source>
        <strain evidence="2 3">4Y14</strain>
    </source>
</reference>
<evidence type="ECO:0000256" key="1">
    <source>
        <dbReference type="SAM" id="Phobius"/>
    </source>
</evidence>
<dbReference type="RefSeq" id="WP_194116552.1">
    <property type="nucleotide sequence ID" value="NZ_JADFUA010000006.1"/>
</dbReference>
<evidence type="ECO:0000313" key="3">
    <source>
        <dbReference type="Proteomes" id="UP000604481"/>
    </source>
</evidence>